<dbReference type="EC" id="2.5.1.32" evidence="4"/>
<dbReference type="SFLD" id="SFLDG01018">
    <property type="entry name" value="Squalene/Phytoene_Synthase_Lik"/>
    <property type="match status" value="1"/>
</dbReference>
<dbReference type="Gene3D" id="1.10.600.10">
    <property type="entry name" value="Farnesyl Diphosphate Synthase"/>
    <property type="match status" value="1"/>
</dbReference>
<name>A0ABV2KUI1_9BACI</name>
<dbReference type="SUPFAM" id="SSF48576">
    <property type="entry name" value="Terpenoid synthases"/>
    <property type="match status" value="1"/>
</dbReference>
<dbReference type="CDD" id="cd00683">
    <property type="entry name" value="Trans_IPPS_HH"/>
    <property type="match status" value="1"/>
</dbReference>
<evidence type="ECO:0000256" key="1">
    <source>
        <dbReference type="ARBA" id="ARBA00004829"/>
    </source>
</evidence>
<evidence type="ECO:0000256" key="2">
    <source>
        <dbReference type="ARBA" id="ARBA00022679"/>
    </source>
</evidence>
<dbReference type="Pfam" id="PF00494">
    <property type="entry name" value="SQS_PSY"/>
    <property type="match status" value="1"/>
</dbReference>
<dbReference type="InterPro" id="IPR002060">
    <property type="entry name" value="Squ/phyt_synthse"/>
</dbReference>
<dbReference type="InterPro" id="IPR008949">
    <property type="entry name" value="Isoprenoid_synthase_dom_sf"/>
</dbReference>
<keyword evidence="5" id="KW-1185">Reference proteome</keyword>
<evidence type="ECO:0000313" key="4">
    <source>
        <dbReference type="EMBL" id="MET3682787.1"/>
    </source>
</evidence>
<dbReference type="EMBL" id="JBEPMX010000003">
    <property type="protein sequence ID" value="MET3682787.1"/>
    <property type="molecule type" value="Genomic_DNA"/>
</dbReference>
<comment type="pathway">
    <text evidence="1">Carotenoid biosynthesis.</text>
</comment>
<dbReference type="PROSITE" id="PS01045">
    <property type="entry name" value="SQUALEN_PHYTOEN_SYN_2"/>
    <property type="match status" value="1"/>
</dbReference>
<gene>
    <name evidence="4" type="ORF">ABID56_000877</name>
</gene>
<dbReference type="Proteomes" id="UP001549167">
    <property type="component" value="Unassembled WGS sequence"/>
</dbReference>
<dbReference type="GO" id="GO:0016740">
    <property type="term" value="F:transferase activity"/>
    <property type="evidence" value="ECO:0007669"/>
    <property type="project" value="UniProtKB-KW"/>
</dbReference>
<dbReference type="InterPro" id="IPR044843">
    <property type="entry name" value="Trans_IPPS_bact-type"/>
</dbReference>
<comment type="caution">
    <text evidence="4">The sequence shown here is derived from an EMBL/GenBank/DDBJ whole genome shotgun (WGS) entry which is preliminary data.</text>
</comment>
<dbReference type="SFLD" id="SFLDG01212">
    <property type="entry name" value="Phytoene_synthase_like"/>
    <property type="match status" value="1"/>
</dbReference>
<accession>A0ABV2KUI1</accession>
<proteinExistence type="predicted"/>
<dbReference type="InterPro" id="IPR019845">
    <property type="entry name" value="Squalene/phytoene_synthase_CS"/>
</dbReference>
<keyword evidence="2 4" id="KW-0808">Transferase</keyword>
<reference evidence="4 5" key="1">
    <citation type="submission" date="2024-06" db="EMBL/GenBank/DDBJ databases">
        <title>Genomic Encyclopedia of Type Strains, Phase IV (KMG-IV): sequencing the most valuable type-strain genomes for metagenomic binning, comparative biology and taxonomic classification.</title>
        <authorList>
            <person name="Goeker M."/>
        </authorList>
    </citation>
    <scope>NUCLEOTIDE SEQUENCE [LARGE SCALE GENOMIC DNA]</scope>
    <source>
        <strain evidence="4 5">DSM 23520</strain>
    </source>
</reference>
<sequence length="277" mass="32167">MILSQDFADACEQMMKKDSSSFYHAFKHLPSPRKEAVFIIYSFCRMIDDAVDEPETSPYTLDELENKFTHLNDAEGHFIWPALRFLFHHFSVTKDPFYTQFAGQRLDYEQTHYDTLEDLEEYCYRVAGSVGEMLLPVLHDAPSERVTEAGIALGKGMQIVNIIRDVGEDQQLNRRYLPRDILEKHGYTLEDFDNQVVNEAFVDAIEALITQADDWFEQGLDGLDTYPDESALAIRLAAMYYREIIEVVREQDYHVFHERAIVSADRKASLFLRVINE</sequence>
<organism evidence="4 5">
    <name type="scientific">Alkalibacillus flavidus</name>
    <dbReference type="NCBI Taxonomy" id="546021"/>
    <lineage>
        <taxon>Bacteria</taxon>
        <taxon>Bacillati</taxon>
        <taxon>Bacillota</taxon>
        <taxon>Bacilli</taxon>
        <taxon>Bacillales</taxon>
        <taxon>Bacillaceae</taxon>
        <taxon>Alkalibacillus</taxon>
    </lineage>
</organism>
<evidence type="ECO:0000313" key="5">
    <source>
        <dbReference type="Proteomes" id="UP001549167"/>
    </source>
</evidence>
<dbReference type="RefSeq" id="WP_354219395.1">
    <property type="nucleotide sequence ID" value="NZ_JBEPMX010000003.1"/>
</dbReference>
<dbReference type="PANTHER" id="PTHR31480">
    <property type="entry name" value="BIFUNCTIONAL LYCOPENE CYCLASE/PHYTOENE SYNTHASE"/>
    <property type="match status" value="1"/>
</dbReference>
<dbReference type="InterPro" id="IPR033904">
    <property type="entry name" value="Trans_IPPS_HH"/>
</dbReference>
<protein>
    <submittedName>
        <fullName evidence="4">Phytoene synthase</fullName>
        <ecNumber evidence="4">2.5.1.32</ecNumber>
    </submittedName>
</protein>
<dbReference type="SFLD" id="SFLDS00005">
    <property type="entry name" value="Isoprenoid_Synthase_Type_I"/>
    <property type="match status" value="1"/>
</dbReference>
<evidence type="ECO:0000256" key="3">
    <source>
        <dbReference type="ARBA" id="ARBA00022746"/>
    </source>
</evidence>
<keyword evidence="3" id="KW-0125">Carotenoid biosynthesis</keyword>